<keyword evidence="5" id="KW-1185">Reference proteome</keyword>
<dbReference type="SUPFAM" id="SSF52058">
    <property type="entry name" value="L domain-like"/>
    <property type="match status" value="1"/>
</dbReference>
<dbReference type="InterPro" id="IPR032675">
    <property type="entry name" value="LRR_dom_sf"/>
</dbReference>
<keyword evidence="2" id="KW-0677">Repeat</keyword>
<dbReference type="SMART" id="SM00369">
    <property type="entry name" value="LRR_TYP"/>
    <property type="match status" value="5"/>
</dbReference>
<evidence type="ECO:0000256" key="2">
    <source>
        <dbReference type="ARBA" id="ARBA00022737"/>
    </source>
</evidence>
<accession>A0A6P5R592</accession>
<dbReference type="Pfam" id="PF13855">
    <property type="entry name" value="LRR_8"/>
    <property type="match status" value="2"/>
</dbReference>
<dbReference type="PANTHER" id="PTHR48051">
    <property type="match status" value="1"/>
</dbReference>
<dbReference type="InterPro" id="IPR001611">
    <property type="entry name" value="Leu-rich_rpt"/>
</dbReference>
<dbReference type="FunFam" id="1.10.418.10:FF:000021">
    <property type="entry name" value="Leucine-rich repeat and calponin homology domain-containing protein 1 isoform 3"/>
    <property type="match status" value="1"/>
</dbReference>
<name>A0A6P5R592_MUSCR</name>
<dbReference type="GeneID" id="110309201"/>
<evidence type="ECO:0000259" key="4">
    <source>
        <dbReference type="PROSITE" id="PS50021"/>
    </source>
</evidence>
<dbReference type="Gene3D" id="3.80.10.10">
    <property type="entry name" value="Ribonuclease Inhibitor"/>
    <property type="match status" value="1"/>
</dbReference>
<evidence type="ECO:0000256" key="3">
    <source>
        <dbReference type="SAM" id="MobiDB-lite"/>
    </source>
</evidence>
<feature type="compositionally biased region" description="Basic and acidic residues" evidence="3">
    <location>
        <begin position="298"/>
        <end position="309"/>
    </location>
</feature>
<evidence type="ECO:0000313" key="5">
    <source>
        <dbReference type="Proteomes" id="UP000515126"/>
    </source>
</evidence>
<dbReference type="PANTHER" id="PTHR48051:SF38">
    <property type="entry name" value="LEUCINE RICH REPEATS AND CALPONIN HOMOLOGY DOMAIN CONTAINING 1"/>
    <property type="match status" value="1"/>
</dbReference>
<evidence type="ECO:0000313" key="6">
    <source>
        <dbReference type="RefSeq" id="XP_021037354.1"/>
    </source>
</evidence>
<gene>
    <name evidence="6" type="primary">Lrch1</name>
</gene>
<dbReference type="InterPro" id="IPR050216">
    <property type="entry name" value="LRR_domain-containing"/>
</dbReference>
<dbReference type="Pfam" id="PF00307">
    <property type="entry name" value="CH"/>
    <property type="match status" value="1"/>
</dbReference>
<feature type="domain" description="Calponin-homology (CH)" evidence="4">
    <location>
        <begin position="586"/>
        <end position="699"/>
    </location>
</feature>
<dbReference type="InterPro" id="IPR036872">
    <property type="entry name" value="CH_dom_sf"/>
</dbReference>
<dbReference type="CTD" id="23143"/>
<dbReference type="FunFam" id="3.80.10.10:FF:000007">
    <property type="entry name" value="Leucine-rich repeat and calponin homology domain-containing protein 1 isoform 3"/>
    <property type="match status" value="1"/>
</dbReference>
<sequence length="706" mass="78852">MATPGSEPQAFAPALSVTALHPHLHQHHQHHQHHGGTGGAGFNLPLNRGLERALEEAANSGGLNLSARKLKEFPRTATPGHDLSDTVQADLSKNRLVEVPMELCQFVSLEILNLYHNCIRVIPEAIVNLQMLTHLNLSRNQLSALPACLCGLPLKVLIASNNKLGSLPEEIGQLKQLMELDVSCNEITALPQQIGQLKSLRELNVRRNYLKVLPPELVDLPLVKFDFSCNKVLVIPICFREMKQLQVLLLENNPLQSPPAQICTKGKVHIFKYLSIQACQIKTSDSLYLPTIERPHLHQHVEDSKKDSDSGVGSDNGDKRLSATEPSDEDTVSLNAPMSNIMEEDQTIKEDACHRLTPTKGEFQPKPSLLGDSGISGQEREQLAGRADARHLGLMNYIKDQAEDCEELLRIEEDAHWHMEDLLNSSKDRDLDIAIIEQLREAELLQDPISLSRDITERSILNLYPMDSGEVSEFPDPSLNGQFQLETSPDREVQNDLMLQSNGSQYSPNEIRENSPSVSPTANITAPFGLKPRSGSWCPEEVQGSLQAESSPRRPQLLSRHVFLRPQRNLESIDPQFTIRRKMEQMREEKELVEQLRESIEMRLKVTLHEDLGAALMDGVVLCHLANHVRPRSVASIHVPSPAVPKLSMAKCRRNVENFLEACRKLGVPEEKLCLPHHILEEKGLVKVGMTVQALLDVTVTKALFT</sequence>
<dbReference type="SMART" id="SM00364">
    <property type="entry name" value="LRR_BAC"/>
    <property type="match status" value="4"/>
</dbReference>
<reference evidence="6" key="1">
    <citation type="submission" date="2025-08" db="UniProtKB">
        <authorList>
            <consortium name="RefSeq"/>
        </authorList>
    </citation>
    <scope>IDENTIFICATION</scope>
</reference>
<dbReference type="SMART" id="SM00033">
    <property type="entry name" value="CH"/>
    <property type="match status" value="1"/>
</dbReference>
<dbReference type="InterPro" id="IPR001715">
    <property type="entry name" value="CH_dom"/>
</dbReference>
<organism evidence="5 6">
    <name type="scientific">Mus caroli</name>
    <name type="common">Ryukyu mouse</name>
    <name type="synonym">Ricefield mouse</name>
    <dbReference type="NCBI Taxonomy" id="10089"/>
    <lineage>
        <taxon>Eukaryota</taxon>
        <taxon>Metazoa</taxon>
        <taxon>Chordata</taxon>
        <taxon>Craniata</taxon>
        <taxon>Vertebrata</taxon>
        <taxon>Euteleostomi</taxon>
        <taxon>Mammalia</taxon>
        <taxon>Eutheria</taxon>
        <taxon>Euarchontoglires</taxon>
        <taxon>Glires</taxon>
        <taxon>Rodentia</taxon>
        <taxon>Myomorpha</taxon>
        <taxon>Muroidea</taxon>
        <taxon>Muridae</taxon>
        <taxon>Murinae</taxon>
        <taxon>Mus</taxon>
        <taxon>Mus</taxon>
    </lineage>
</organism>
<dbReference type="SUPFAM" id="SSF47576">
    <property type="entry name" value="Calponin-homology domain, CH-domain"/>
    <property type="match status" value="1"/>
</dbReference>
<feature type="region of interest" description="Disordered" evidence="3">
    <location>
        <begin position="298"/>
        <end position="338"/>
    </location>
</feature>
<dbReference type="GO" id="GO:1990869">
    <property type="term" value="P:cellular response to chemokine"/>
    <property type="evidence" value="ECO:0007669"/>
    <property type="project" value="Ensembl"/>
</dbReference>
<dbReference type="Proteomes" id="UP000515126">
    <property type="component" value="Chromosome 14"/>
</dbReference>
<dbReference type="GO" id="GO:0005737">
    <property type="term" value="C:cytoplasm"/>
    <property type="evidence" value="ECO:0007669"/>
    <property type="project" value="Ensembl"/>
</dbReference>
<dbReference type="InterPro" id="IPR003591">
    <property type="entry name" value="Leu-rich_rpt_typical-subtyp"/>
</dbReference>
<evidence type="ECO:0000256" key="1">
    <source>
        <dbReference type="ARBA" id="ARBA00022614"/>
    </source>
</evidence>
<dbReference type="AlphaFoldDB" id="A0A6P5R592"/>
<dbReference type="PROSITE" id="PS50021">
    <property type="entry name" value="CH"/>
    <property type="match status" value="1"/>
</dbReference>
<proteinExistence type="predicted"/>
<dbReference type="RefSeq" id="XP_021037354.1">
    <property type="nucleotide sequence ID" value="XM_021181695.1"/>
</dbReference>
<dbReference type="GO" id="GO:2000405">
    <property type="term" value="P:negative regulation of T cell migration"/>
    <property type="evidence" value="ECO:0007669"/>
    <property type="project" value="Ensembl"/>
</dbReference>
<feature type="region of interest" description="Disordered" evidence="3">
    <location>
        <begin position="501"/>
        <end position="522"/>
    </location>
</feature>
<dbReference type="CDD" id="cd21271">
    <property type="entry name" value="CH_LRCH2"/>
    <property type="match status" value="1"/>
</dbReference>
<protein>
    <submittedName>
        <fullName evidence="6">Leucine-rich repeat and calponin homology domain-containing protein 1 isoform X6</fullName>
    </submittedName>
</protein>
<dbReference type="Gene3D" id="1.10.418.10">
    <property type="entry name" value="Calponin-like domain"/>
    <property type="match status" value="1"/>
</dbReference>
<dbReference type="PROSITE" id="PS51450">
    <property type="entry name" value="LRR"/>
    <property type="match status" value="1"/>
</dbReference>
<keyword evidence="1" id="KW-0433">Leucine-rich repeat</keyword>